<organism evidence="1 2">
    <name type="scientific">Araneus ventricosus</name>
    <name type="common">Orbweaver spider</name>
    <name type="synonym">Epeira ventricosa</name>
    <dbReference type="NCBI Taxonomy" id="182803"/>
    <lineage>
        <taxon>Eukaryota</taxon>
        <taxon>Metazoa</taxon>
        <taxon>Ecdysozoa</taxon>
        <taxon>Arthropoda</taxon>
        <taxon>Chelicerata</taxon>
        <taxon>Arachnida</taxon>
        <taxon>Araneae</taxon>
        <taxon>Araneomorphae</taxon>
        <taxon>Entelegynae</taxon>
        <taxon>Araneoidea</taxon>
        <taxon>Araneidae</taxon>
        <taxon>Araneus</taxon>
    </lineage>
</organism>
<accession>A0A4Y2S363</accession>
<evidence type="ECO:0000313" key="2">
    <source>
        <dbReference type="Proteomes" id="UP000499080"/>
    </source>
</evidence>
<comment type="caution">
    <text evidence="1">The sequence shown here is derived from an EMBL/GenBank/DDBJ whole genome shotgun (WGS) entry which is preliminary data.</text>
</comment>
<gene>
    <name evidence="1" type="ORF">AVEN_216235_1</name>
</gene>
<sequence>MSSTFQGRDSIACAIKSYNTSFSLSCDLNESGNAGPLPLTSAPLEPHQWPSAEALRTGRRGALLGKAALRRAGCAGFSWFPRASHECGPVSPQSPSREALSALRIYLS</sequence>
<keyword evidence="2" id="KW-1185">Reference proteome</keyword>
<dbReference type="AlphaFoldDB" id="A0A4Y2S363"/>
<proteinExistence type="predicted"/>
<dbReference type="EMBL" id="BGPR01019426">
    <property type="protein sequence ID" value="GBN81879.1"/>
    <property type="molecule type" value="Genomic_DNA"/>
</dbReference>
<name>A0A4Y2S363_ARAVE</name>
<protein>
    <submittedName>
        <fullName evidence="1">Uncharacterized protein</fullName>
    </submittedName>
</protein>
<dbReference type="Proteomes" id="UP000499080">
    <property type="component" value="Unassembled WGS sequence"/>
</dbReference>
<evidence type="ECO:0000313" key="1">
    <source>
        <dbReference type="EMBL" id="GBN81879.1"/>
    </source>
</evidence>
<reference evidence="1 2" key="1">
    <citation type="journal article" date="2019" name="Sci. Rep.">
        <title>Orb-weaving spider Araneus ventricosus genome elucidates the spidroin gene catalogue.</title>
        <authorList>
            <person name="Kono N."/>
            <person name="Nakamura H."/>
            <person name="Ohtoshi R."/>
            <person name="Moran D.A.P."/>
            <person name="Shinohara A."/>
            <person name="Yoshida Y."/>
            <person name="Fujiwara M."/>
            <person name="Mori M."/>
            <person name="Tomita M."/>
            <person name="Arakawa K."/>
        </authorList>
    </citation>
    <scope>NUCLEOTIDE SEQUENCE [LARGE SCALE GENOMIC DNA]</scope>
</reference>